<dbReference type="Gene3D" id="3.40.50.300">
    <property type="entry name" value="P-loop containing nucleotide triphosphate hydrolases"/>
    <property type="match status" value="1"/>
</dbReference>
<comment type="caution">
    <text evidence="2">The sequence shown here is derived from an EMBL/GenBank/DDBJ whole genome shotgun (WGS) entry which is preliminary data.</text>
</comment>
<proteinExistence type="predicted"/>
<accession>A0A4R4W2W3</accession>
<dbReference type="SUPFAM" id="SSF52540">
    <property type="entry name" value="P-loop containing nucleoside triphosphate hydrolases"/>
    <property type="match status" value="1"/>
</dbReference>
<gene>
    <name evidence="2" type="ORF">E1294_43075</name>
</gene>
<evidence type="ECO:0000256" key="1">
    <source>
        <dbReference type="SAM" id="MobiDB-lite"/>
    </source>
</evidence>
<reference evidence="2 3" key="1">
    <citation type="submission" date="2019-03" db="EMBL/GenBank/DDBJ databases">
        <title>Draft genome sequences of novel Actinobacteria.</title>
        <authorList>
            <person name="Sahin N."/>
            <person name="Ay H."/>
            <person name="Saygin H."/>
        </authorList>
    </citation>
    <scope>NUCLEOTIDE SEQUENCE [LARGE SCALE GENOMIC DNA]</scope>
    <source>
        <strain evidence="2 3">KC712</strain>
    </source>
</reference>
<dbReference type="OrthoDB" id="4451554at2"/>
<dbReference type="EMBL" id="SMKP01000194">
    <property type="protein sequence ID" value="TDD12878.1"/>
    <property type="molecule type" value="Genomic_DNA"/>
</dbReference>
<dbReference type="Pfam" id="PF13671">
    <property type="entry name" value="AAA_33"/>
    <property type="match status" value="1"/>
</dbReference>
<feature type="compositionally biased region" description="Basic and acidic residues" evidence="1">
    <location>
        <begin position="11"/>
        <end position="20"/>
    </location>
</feature>
<dbReference type="InterPro" id="IPR027417">
    <property type="entry name" value="P-loop_NTPase"/>
</dbReference>
<feature type="region of interest" description="Disordered" evidence="1">
    <location>
        <begin position="1"/>
        <end position="20"/>
    </location>
</feature>
<name>A0A4R4W2W3_9ACTN</name>
<organism evidence="2 3">
    <name type="scientific">Nonomuraea diastatica</name>
    <dbReference type="NCBI Taxonomy" id="1848329"/>
    <lineage>
        <taxon>Bacteria</taxon>
        <taxon>Bacillati</taxon>
        <taxon>Actinomycetota</taxon>
        <taxon>Actinomycetes</taxon>
        <taxon>Streptosporangiales</taxon>
        <taxon>Streptosporangiaceae</taxon>
        <taxon>Nonomuraea</taxon>
    </lineage>
</organism>
<evidence type="ECO:0000313" key="3">
    <source>
        <dbReference type="Proteomes" id="UP000294543"/>
    </source>
</evidence>
<protein>
    <submittedName>
        <fullName evidence="2">Uncharacterized protein</fullName>
    </submittedName>
</protein>
<evidence type="ECO:0000313" key="2">
    <source>
        <dbReference type="EMBL" id="TDD12878.1"/>
    </source>
</evidence>
<keyword evidence="3" id="KW-1185">Reference proteome</keyword>
<sequence>MSSCYATGNDCHSRSDRRKDVGAGREWADTTFLIILRGPAGAGKTTLARALQSKVDDGLAVVDTDMFSWQTVPGEPDKALVYRNVTTVARNYLQCRRSVIVAGLIITSEEAGAIDQLRRDAQADGVTFLDFYCWAPRSTVVERNQARRKNVPEEWVARWWHEAETDKRNVAWPLIELDMRRELPSLVHHVLDTVTAAQSPADAPG</sequence>
<dbReference type="Proteomes" id="UP000294543">
    <property type="component" value="Unassembled WGS sequence"/>
</dbReference>
<dbReference type="AlphaFoldDB" id="A0A4R4W2W3"/>